<reference evidence="1 2" key="2">
    <citation type="submission" date="2007-10" db="EMBL/GenBank/DDBJ databases">
        <authorList>
            <person name="Fulton L."/>
            <person name="Clifton S."/>
            <person name="Fulton B."/>
            <person name="Xu J."/>
            <person name="Minx P."/>
            <person name="Pepin K.H."/>
            <person name="Johnson M."/>
            <person name="Thiruvilangam P."/>
            <person name="Bhonagiri V."/>
            <person name="Nash W.E."/>
            <person name="Wang C."/>
            <person name="Mardis E.R."/>
            <person name="Wilson R.K."/>
        </authorList>
    </citation>
    <scope>NUCLEOTIDE SEQUENCE [LARGE SCALE GENOMIC DNA]</scope>
    <source>
        <strain evidence="1 2">ATCC 27755</strain>
    </source>
</reference>
<gene>
    <name evidence="1" type="ORF">DORFOR_02268</name>
</gene>
<sequence length="42" mass="4827">MFAVSCTHCQRLYLSKNCRTFIAEGQTLLENSINKKEADYKA</sequence>
<dbReference type="EMBL" id="AAXA02000015">
    <property type="protein sequence ID" value="EDR45667.1"/>
    <property type="molecule type" value="Genomic_DNA"/>
</dbReference>
<protein>
    <submittedName>
        <fullName evidence="1">Uncharacterized protein</fullName>
    </submittedName>
</protein>
<dbReference type="STRING" id="411461.DORFOR_02268"/>
<evidence type="ECO:0000313" key="2">
    <source>
        <dbReference type="Proteomes" id="UP000005359"/>
    </source>
</evidence>
<organism evidence="1 2">
    <name type="scientific">Dorea formicigenerans ATCC 27755</name>
    <dbReference type="NCBI Taxonomy" id="411461"/>
    <lineage>
        <taxon>Bacteria</taxon>
        <taxon>Bacillati</taxon>
        <taxon>Bacillota</taxon>
        <taxon>Clostridia</taxon>
        <taxon>Lachnospirales</taxon>
        <taxon>Lachnospiraceae</taxon>
        <taxon>Dorea</taxon>
    </lineage>
</organism>
<dbReference type="AlphaFoldDB" id="B0G7L3"/>
<accession>B0G7L3</accession>
<proteinExistence type="predicted"/>
<name>B0G7L3_9FIRM</name>
<comment type="caution">
    <text evidence="1">The sequence shown here is derived from an EMBL/GenBank/DDBJ whole genome shotgun (WGS) entry which is preliminary data.</text>
</comment>
<dbReference type="Proteomes" id="UP000005359">
    <property type="component" value="Unassembled WGS sequence"/>
</dbReference>
<evidence type="ECO:0000313" key="1">
    <source>
        <dbReference type="EMBL" id="EDR45667.1"/>
    </source>
</evidence>
<reference evidence="1 2" key="1">
    <citation type="submission" date="2007-10" db="EMBL/GenBank/DDBJ databases">
        <title>Draft genome sequence of Dorea formicigenerans(ATCC 27755).</title>
        <authorList>
            <person name="Sudarsanam P."/>
            <person name="Ley R."/>
            <person name="Guruge J."/>
            <person name="Turnbaugh P.J."/>
            <person name="Mahowald M."/>
            <person name="Liep D."/>
            <person name="Gordon J."/>
        </authorList>
    </citation>
    <scope>NUCLEOTIDE SEQUENCE [LARGE SCALE GENOMIC DNA]</scope>
    <source>
        <strain evidence="1 2">ATCC 27755</strain>
    </source>
</reference>
<dbReference type="PaxDb" id="411461-DORFOR_02268"/>